<feature type="coiled-coil region" evidence="1">
    <location>
        <begin position="3"/>
        <end position="37"/>
    </location>
</feature>
<dbReference type="SUPFAM" id="SSF63829">
    <property type="entry name" value="Calcium-dependent phosphotriesterase"/>
    <property type="match status" value="1"/>
</dbReference>
<keyword evidence="1" id="KW-0175">Coiled coil</keyword>
<gene>
    <name evidence="2" type="ORF">SPHA_56746</name>
</gene>
<reference evidence="2" key="1">
    <citation type="submission" date="2021-01" db="EMBL/GenBank/DDBJ databases">
        <authorList>
            <person name="Li R."/>
            <person name="Bekaert M."/>
        </authorList>
    </citation>
    <scope>NUCLEOTIDE SEQUENCE</scope>
    <source>
        <strain evidence="2">Farmed</strain>
    </source>
</reference>
<organism evidence="2 3">
    <name type="scientific">Acanthosepion pharaonis</name>
    <name type="common">Pharaoh cuttlefish</name>
    <name type="synonym">Sepia pharaonis</name>
    <dbReference type="NCBI Taxonomy" id="158019"/>
    <lineage>
        <taxon>Eukaryota</taxon>
        <taxon>Metazoa</taxon>
        <taxon>Spiralia</taxon>
        <taxon>Lophotrochozoa</taxon>
        <taxon>Mollusca</taxon>
        <taxon>Cephalopoda</taxon>
        <taxon>Coleoidea</taxon>
        <taxon>Decapodiformes</taxon>
        <taxon>Sepiida</taxon>
        <taxon>Sepiina</taxon>
        <taxon>Sepiidae</taxon>
        <taxon>Acanthosepion</taxon>
    </lineage>
</organism>
<dbReference type="Proteomes" id="UP000597762">
    <property type="component" value="Unassembled WGS sequence"/>
</dbReference>
<evidence type="ECO:0000256" key="1">
    <source>
        <dbReference type="SAM" id="Coils"/>
    </source>
</evidence>
<dbReference type="EMBL" id="CAHIKZ030003791">
    <property type="protein sequence ID" value="CAE1304063.1"/>
    <property type="molecule type" value="Genomic_DNA"/>
</dbReference>
<evidence type="ECO:0000313" key="2">
    <source>
        <dbReference type="EMBL" id="CAE1304063.1"/>
    </source>
</evidence>
<accession>A0A812DHX0</accession>
<protein>
    <submittedName>
        <fullName evidence="2">Uncharacterized protein</fullName>
    </submittedName>
</protein>
<name>A0A812DHX0_ACAPH</name>
<proteinExistence type="predicted"/>
<keyword evidence="3" id="KW-1185">Reference proteome</keyword>
<evidence type="ECO:0000313" key="3">
    <source>
        <dbReference type="Proteomes" id="UP000597762"/>
    </source>
</evidence>
<dbReference type="AlphaFoldDB" id="A0A812DHX0"/>
<comment type="caution">
    <text evidence="2">The sequence shown here is derived from an EMBL/GenBank/DDBJ whole genome shotgun (WGS) entry which is preliminary data.</text>
</comment>
<sequence length="264" mass="30501">MASSSLRKEILEAKKHLVDLQEDVEEFEKRLRRGIELTKKSIEQLSINCEENCCKVWQEFDEFLKKIRMKAAELCNQMREKTSEEERKWCQFLKEKENLLEEAGKWLLDLRHLFAASIDDEDVVSGVQSLRAELSGRLHVEEGHFVVTFPEWCQQSLTQLQEEIVDFKTAKTIELELESEFRLQDSNLGLIHSIAVSDEDGHVFVVDGCDYSIKEFDETGEIVARCPLMDEGFFPFNICCLSHDNFVVSGVGVRVVDGELWFLA</sequence>